<dbReference type="SUPFAM" id="SSF81631">
    <property type="entry name" value="PAP/OAS1 substrate-binding domain"/>
    <property type="match status" value="1"/>
</dbReference>
<evidence type="ECO:0000256" key="2">
    <source>
        <dbReference type="ARBA" id="ARBA00001946"/>
    </source>
</evidence>
<dbReference type="GO" id="GO:1990817">
    <property type="term" value="F:poly(A) RNA polymerase activity"/>
    <property type="evidence" value="ECO:0007669"/>
    <property type="project" value="TreeGrafter"/>
</dbReference>
<dbReference type="AlphaFoldDB" id="A0AAV2P665"/>
<comment type="cofactor">
    <cofactor evidence="2">
        <name>Mg(2+)</name>
        <dbReference type="ChEBI" id="CHEBI:18420"/>
    </cofactor>
</comment>
<dbReference type="CDD" id="cd05402">
    <property type="entry name" value="NT_PAP_TUTase"/>
    <property type="match status" value="1"/>
</dbReference>
<dbReference type="GO" id="GO:0005737">
    <property type="term" value="C:cytoplasm"/>
    <property type="evidence" value="ECO:0007669"/>
    <property type="project" value="UniProtKB-SubCell"/>
</dbReference>
<dbReference type="InterPro" id="IPR043519">
    <property type="entry name" value="NT_sf"/>
</dbReference>
<keyword evidence="6" id="KW-0479">Metal-binding</keyword>
<dbReference type="PANTHER" id="PTHR12271:SF40">
    <property type="entry name" value="POLY(A) RNA POLYMERASE GLD2"/>
    <property type="match status" value="1"/>
</dbReference>
<keyword evidence="7" id="KW-0460">Magnesium</keyword>
<feature type="region of interest" description="Disordered" evidence="9">
    <location>
        <begin position="89"/>
        <end position="191"/>
    </location>
</feature>
<dbReference type="GO" id="GO:0031123">
    <property type="term" value="P:RNA 3'-end processing"/>
    <property type="evidence" value="ECO:0007669"/>
    <property type="project" value="TreeGrafter"/>
</dbReference>
<proteinExistence type="inferred from homology"/>
<feature type="compositionally biased region" description="Polar residues" evidence="9">
    <location>
        <begin position="141"/>
        <end position="165"/>
    </location>
</feature>
<feature type="domain" description="PAP-associated" evidence="10">
    <location>
        <begin position="544"/>
        <end position="605"/>
    </location>
</feature>
<keyword evidence="5" id="KW-0808">Transferase</keyword>
<protein>
    <submittedName>
        <fullName evidence="12">Uncharacterized protein</fullName>
    </submittedName>
</protein>
<evidence type="ECO:0000259" key="11">
    <source>
        <dbReference type="Pfam" id="PF22600"/>
    </source>
</evidence>
<evidence type="ECO:0000256" key="8">
    <source>
        <dbReference type="ARBA" id="ARBA00038491"/>
    </source>
</evidence>
<dbReference type="PANTHER" id="PTHR12271">
    <property type="entry name" value="POLY A POLYMERASE CID PAP -RELATED"/>
    <property type="match status" value="1"/>
</dbReference>
<feature type="compositionally biased region" description="Polar residues" evidence="9">
    <location>
        <begin position="104"/>
        <end position="134"/>
    </location>
</feature>
<evidence type="ECO:0000256" key="5">
    <source>
        <dbReference type="ARBA" id="ARBA00022679"/>
    </source>
</evidence>
<organism evidence="12 13">
    <name type="scientific">Lasius platythorax</name>
    <dbReference type="NCBI Taxonomy" id="488582"/>
    <lineage>
        <taxon>Eukaryota</taxon>
        <taxon>Metazoa</taxon>
        <taxon>Ecdysozoa</taxon>
        <taxon>Arthropoda</taxon>
        <taxon>Hexapoda</taxon>
        <taxon>Insecta</taxon>
        <taxon>Pterygota</taxon>
        <taxon>Neoptera</taxon>
        <taxon>Endopterygota</taxon>
        <taxon>Hymenoptera</taxon>
        <taxon>Apocrita</taxon>
        <taxon>Aculeata</taxon>
        <taxon>Formicoidea</taxon>
        <taxon>Formicidae</taxon>
        <taxon>Formicinae</taxon>
        <taxon>Lasius</taxon>
        <taxon>Lasius</taxon>
    </lineage>
</organism>
<comment type="similarity">
    <text evidence="8">Belongs to the DNA polymerase type-B-like family. GLD2 subfamily.</text>
</comment>
<dbReference type="InterPro" id="IPR002058">
    <property type="entry name" value="PAP_assoc"/>
</dbReference>
<keyword evidence="4" id="KW-0963">Cytoplasm</keyword>
<name>A0AAV2P665_9HYME</name>
<reference evidence="12" key="1">
    <citation type="submission" date="2024-04" db="EMBL/GenBank/DDBJ databases">
        <authorList>
            <consortium name="Molecular Ecology Group"/>
        </authorList>
    </citation>
    <scope>NUCLEOTIDE SEQUENCE</scope>
</reference>
<evidence type="ECO:0000256" key="4">
    <source>
        <dbReference type="ARBA" id="ARBA00022490"/>
    </source>
</evidence>
<dbReference type="Gene3D" id="1.10.1410.10">
    <property type="match status" value="1"/>
</dbReference>
<dbReference type="SUPFAM" id="SSF81301">
    <property type="entry name" value="Nucleotidyltransferase"/>
    <property type="match status" value="1"/>
</dbReference>
<evidence type="ECO:0000256" key="1">
    <source>
        <dbReference type="ARBA" id="ARBA00001936"/>
    </source>
</evidence>
<sequence>MYHTVYPSQMMVQITGGQQTGRQCPPAQTHTLHINGINGLHQTDFTPYGVPDISGHNRHCTMQTGSHQLDLIEILKVDVPLQHIEYTQSNNNSSSANWDRRIGTPNNTSIIPSPNYSFKPTNTNSIKKTSWNNRNGRRSTYRNSYSKYETYNSDSGFSSRSSTPNKYHIDNSLTESSDERDSTSSLRGQGIKKYHRIHSDNRVINKPTSNGLISSASAHQFYQNQRPVNYYNTTVSTPRSHAQNYQNRRKYLSGRSESAPSQKFPRNRKFSEILFPTYNPFPGYIIAPDRFLARSHLVEVTSAPNNVMTGSKWDSLSQQIWSKFISNQQTEATYRNKMMLWKHLYIYIKTQYPKYGLFLVGSTMNGFGSDNSDVDMCLLVRHTEMDQKYEAIEHLGQILKNLKKCDFIEQLELIHAKVPIIKFRDTIQNLKVDLNCNNAVGIRNTQLLYCYSKLDWRVRPLVLVIKLWAQCQDINNAKNMTISSYSLVLMVIHFLQCGVNPPVLPCLHSMFVGKFSPHTDIHSIDIHEDLNIPSSVHLPENRQSLGELLVEFFRYYVKFDFSRYAISVRLASKVPIEECRMVQSLKNDPHQWKYLCIEEPFDLTNTARSVYDPDVFARIKQIIYLTYQRLQKTRDLNLIFIKIDTESSYIMT</sequence>
<dbReference type="Pfam" id="PF03828">
    <property type="entry name" value="PAP_assoc"/>
    <property type="match status" value="1"/>
</dbReference>
<accession>A0AAV2P665</accession>
<evidence type="ECO:0000256" key="6">
    <source>
        <dbReference type="ARBA" id="ARBA00022723"/>
    </source>
</evidence>
<evidence type="ECO:0000313" key="13">
    <source>
        <dbReference type="Proteomes" id="UP001497644"/>
    </source>
</evidence>
<gene>
    <name evidence="12" type="ORF">LPLAT_LOCUS13483</name>
</gene>
<dbReference type="Gene3D" id="3.30.460.10">
    <property type="entry name" value="Beta Polymerase, domain 2"/>
    <property type="match status" value="1"/>
</dbReference>
<keyword evidence="13" id="KW-1185">Reference proteome</keyword>
<feature type="domain" description="Poly(A) RNA polymerase mitochondrial-like central palm" evidence="11">
    <location>
        <begin position="316"/>
        <end position="453"/>
    </location>
</feature>
<evidence type="ECO:0000256" key="9">
    <source>
        <dbReference type="SAM" id="MobiDB-lite"/>
    </source>
</evidence>
<dbReference type="EMBL" id="OZ034831">
    <property type="protein sequence ID" value="CAL1688415.1"/>
    <property type="molecule type" value="Genomic_DNA"/>
</dbReference>
<evidence type="ECO:0000256" key="3">
    <source>
        <dbReference type="ARBA" id="ARBA00004496"/>
    </source>
</evidence>
<evidence type="ECO:0000259" key="10">
    <source>
        <dbReference type="Pfam" id="PF03828"/>
    </source>
</evidence>
<comment type="cofactor">
    <cofactor evidence="1">
        <name>Mn(2+)</name>
        <dbReference type="ChEBI" id="CHEBI:29035"/>
    </cofactor>
</comment>
<dbReference type="Proteomes" id="UP001497644">
    <property type="component" value="Chromosome 8"/>
</dbReference>
<comment type="subcellular location">
    <subcellularLocation>
        <location evidence="3">Cytoplasm</location>
    </subcellularLocation>
</comment>
<dbReference type="InterPro" id="IPR054708">
    <property type="entry name" value="MTPAP-like_central"/>
</dbReference>
<evidence type="ECO:0000256" key="7">
    <source>
        <dbReference type="ARBA" id="ARBA00022842"/>
    </source>
</evidence>
<evidence type="ECO:0000313" key="12">
    <source>
        <dbReference type="EMBL" id="CAL1688415.1"/>
    </source>
</evidence>
<dbReference type="GO" id="GO:0046872">
    <property type="term" value="F:metal ion binding"/>
    <property type="evidence" value="ECO:0007669"/>
    <property type="project" value="UniProtKB-KW"/>
</dbReference>
<dbReference type="Pfam" id="PF22600">
    <property type="entry name" value="MTPAP-like_central"/>
    <property type="match status" value="1"/>
</dbReference>